<dbReference type="RefSeq" id="WP_231449786.1">
    <property type="nucleotide sequence ID" value="NZ_JAJOMB010000037.1"/>
</dbReference>
<dbReference type="AlphaFoldDB" id="A0A9X1NND6"/>
<evidence type="ECO:0000313" key="1">
    <source>
        <dbReference type="EMBL" id="MCD5316934.1"/>
    </source>
</evidence>
<proteinExistence type="predicted"/>
<evidence type="ECO:0000313" key="2">
    <source>
        <dbReference type="Proteomes" id="UP001138997"/>
    </source>
</evidence>
<comment type="caution">
    <text evidence="1">The sequence shown here is derived from an EMBL/GenBank/DDBJ whole genome shotgun (WGS) entry which is preliminary data.</text>
</comment>
<dbReference type="Proteomes" id="UP001138997">
    <property type="component" value="Unassembled WGS sequence"/>
</dbReference>
<keyword evidence="2" id="KW-1185">Reference proteome</keyword>
<dbReference type="EMBL" id="JAJOMB010000037">
    <property type="protein sequence ID" value="MCD5316934.1"/>
    <property type="molecule type" value="Genomic_DNA"/>
</dbReference>
<accession>A0A9X1NND6</accession>
<protein>
    <submittedName>
        <fullName evidence="1">Uncharacterized protein</fullName>
    </submittedName>
</protein>
<sequence>MDAGRRTFRFVIDERLSAAAHWSPHEARLAWPAHGPAKDWPDLLHEARATTSAVEQARAPEPDWSVLLPGDITGPSPAWYALRRAVAPRLLTVRVADGKLNLLVINDSAEPFQEIVTLRRIAFDGSVLAGVSLILDVPAWASQTLEVPGILASPEKPSSQALVVEAGTMRCTHLFADDRELDYDPFPLETAVHTTRTGYAVQVRARSFARDVTVLADRFHPEALADEALVTLLAGETHTFRVSAPPGLPAAALSSAQVLRSADQII</sequence>
<reference evidence="1" key="1">
    <citation type="submission" date="2021-11" db="EMBL/GenBank/DDBJ databases">
        <title>Streptomyces corallinus and Kineosporia corallina sp. nov., two new coral-derived marine actinobacteria.</title>
        <authorList>
            <person name="Buangrab K."/>
            <person name="Sutthacheep M."/>
            <person name="Yeemin T."/>
            <person name="Harunari E."/>
            <person name="Igarashi Y."/>
            <person name="Sripreechasak P."/>
            <person name="Kanchanasin P."/>
            <person name="Tanasupawat S."/>
            <person name="Phongsopitanun W."/>
        </authorList>
    </citation>
    <scope>NUCLEOTIDE SEQUENCE</scope>
    <source>
        <strain evidence="1">JCM 31032</strain>
    </source>
</reference>
<organism evidence="1 2">
    <name type="scientific">Kineosporia babensis</name>
    <dbReference type="NCBI Taxonomy" id="499548"/>
    <lineage>
        <taxon>Bacteria</taxon>
        <taxon>Bacillati</taxon>
        <taxon>Actinomycetota</taxon>
        <taxon>Actinomycetes</taxon>
        <taxon>Kineosporiales</taxon>
        <taxon>Kineosporiaceae</taxon>
        <taxon>Kineosporia</taxon>
    </lineage>
</organism>
<name>A0A9X1NND6_9ACTN</name>
<gene>
    <name evidence="1" type="ORF">LR394_39170</name>
</gene>